<gene>
    <name evidence="3" type="ORF">B0F88_105274</name>
</gene>
<evidence type="ECO:0000313" key="3">
    <source>
        <dbReference type="EMBL" id="PPK72162.1"/>
    </source>
</evidence>
<sequence length="246" mass="28083">MNTHEQRHRSVHLNDKVLFGGEQLHRLHDAVYEFCWLLNRGYARHSVIQLVGDHHQLAKRQRLAISRAACSSINRELRQTKCLPIEQIEDRQLVIDGFNLIISVETAMAGGLLLRCCDGCIRDIASIHGTYRQVHETRQAIELIGNVLQSFSPANVLWLFDKPVSNSGRLAEMVRDIAKIHSWNWRAELIENPDQAIRSSRNIAITSDSAILDGGVQWVNLVAYLITHYFQDAWLIDFSDALNKPE</sequence>
<dbReference type="EMBL" id="PTIY01000005">
    <property type="protein sequence ID" value="PPK72162.1"/>
    <property type="molecule type" value="Genomic_DNA"/>
</dbReference>
<feature type="domain" description="DUF5616" evidence="2">
    <location>
        <begin position="86"/>
        <end position="223"/>
    </location>
</feature>
<dbReference type="PANTHER" id="PTHR42252:SF1">
    <property type="entry name" value="DUF434 DOMAIN-CONTAINING PROTEIN"/>
    <property type="match status" value="1"/>
</dbReference>
<dbReference type="AlphaFoldDB" id="A0A2S6H3T8"/>
<protein>
    <recommendedName>
        <fullName evidence="5">DUF434 domain-containing protein</fullName>
    </recommendedName>
</protein>
<dbReference type="Pfam" id="PF04256">
    <property type="entry name" value="DUF434"/>
    <property type="match status" value="1"/>
</dbReference>
<name>A0A2S6H3T8_9GAMM</name>
<evidence type="ECO:0000313" key="4">
    <source>
        <dbReference type="Proteomes" id="UP000238071"/>
    </source>
</evidence>
<dbReference type="PANTHER" id="PTHR42252">
    <property type="entry name" value="DUF5616 DOMAIN-CONTAINING PROTEIN"/>
    <property type="match status" value="1"/>
</dbReference>
<dbReference type="InterPro" id="IPR041652">
    <property type="entry name" value="DUF5616"/>
</dbReference>
<keyword evidence="4" id="KW-1185">Reference proteome</keyword>
<organism evidence="3 4">
    <name type="scientific">Methylobacter tundripaludum</name>
    <dbReference type="NCBI Taxonomy" id="173365"/>
    <lineage>
        <taxon>Bacteria</taxon>
        <taxon>Pseudomonadati</taxon>
        <taxon>Pseudomonadota</taxon>
        <taxon>Gammaproteobacteria</taxon>
        <taxon>Methylococcales</taxon>
        <taxon>Methylococcaceae</taxon>
        <taxon>Methylobacter</taxon>
    </lineage>
</organism>
<accession>A0A2S6H3T8</accession>
<dbReference type="Proteomes" id="UP000238071">
    <property type="component" value="Unassembled WGS sequence"/>
</dbReference>
<evidence type="ECO:0000259" key="2">
    <source>
        <dbReference type="Pfam" id="PF18481"/>
    </source>
</evidence>
<feature type="domain" description="DUF434" evidence="1">
    <location>
        <begin position="26"/>
        <end position="81"/>
    </location>
</feature>
<evidence type="ECO:0008006" key="5">
    <source>
        <dbReference type="Google" id="ProtNLM"/>
    </source>
</evidence>
<proteinExistence type="predicted"/>
<dbReference type="RefSeq" id="WP_104423524.1">
    <property type="nucleotide sequence ID" value="NZ_PTIY01000005.1"/>
</dbReference>
<dbReference type="Pfam" id="PF18481">
    <property type="entry name" value="DUF5616"/>
    <property type="match status" value="1"/>
</dbReference>
<reference evidence="3 4" key="1">
    <citation type="submission" date="2018-02" db="EMBL/GenBank/DDBJ databases">
        <title>Subsurface microbial communities from deep shales in Ohio and West Virginia, USA.</title>
        <authorList>
            <person name="Wrighton K."/>
        </authorList>
    </citation>
    <scope>NUCLEOTIDE SEQUENCE [LARGE SCALE GENOMIC DNA]</scope>
    <source>
        <strain evidence="3 4">OWC-G53F</strain>
    </source>
</reference>
<dbReference type="OrthoDB" id="5372493at2"/>
<dbReference type="InterPro" id="IPR007368">
    <property type="entry name" value="DUF434"/>
</dbReference>
<comment type="caution">
    <text evidence="3">The sequence shown here is derived from an EMBL/GenBank/DDBJ whole genome shotgun (WGS) entry which is preliminary data.</text>
</comment>
<evidence type="ECO:0000259" key="1">
    <source>
        <dbReference type="Pfam" id="PF04256"/>
    </source>
</evidence>